<dbReference type="GO" id="GO:0019433">
    <property type="term" value="P:triglyceride catabolic process"/>
    <property type="evidence" value="ECO:0007669"/>
    <property type="project" value="TreeGrafter"/>
</dbReference>
<name>A0A4P6XND3_9ASCO</name>
<organism evidence="4 5">
    <name type="scientific">Metschnikowia aff. pulcherrima</name>
    <dbReference type="NCBI Taxonomy" id="2163413"/>
    <lineage>
        <taxon>Eukaryota</taxon>
        <taxon>Fungi</taxon>
        <taxon>Dikarya</taxon>
        <taxon>Ascomycota</taxon>
        <taxon>Saccharomycotina</taxon>
        <taxon>Pichiomycetes</taxon>
        <taxon>Metschnikowiaceae</taxon>
        <taxon>Metschnikowia</taxon>
    </lineage>
</organism>
<evidence type="ECO:0000256" key="3">
    <source>
        <dbReference type="ARBA" id="ARBA00023002"/>
    </source>
</evidence>
<evidence type="ECO:0000313" key="4">
    <source>
        <dbReference type="EMBL" id="QBM88125.1"/>
    </source>
</evidence>
<dbReference type="InterPro" id="IPR002347">
    <property type="entry name" value="SDR_fam"/>
</dbReference>
<dbReference type="Pfam" id="PF00106">
    <property type="entry name" value="adh_short"/>
    <property type="match status" value="1"/>
</dbReference>
<gene>
    <name evidence="4" type="primary">MPUL0C00880</name>
    <name evidence="4" type="ORF">METSCH_C00880</name>
</gene>
<keyword evidence="3" id="KW-0560">Oxidoreductase</keyword>
<dbReference type="AlphaFoldDB" id="A0A4P6XND3"/>
<dbReference type="PANTHER" id="PTHR44169:SF6">
    <property type="entry name" value="NADPH-DEPENDENT 1-ACYLDIHYDROXYACETONE PHOSPHATE REDUCTASE"/>
    <property type="match status" value="1"/>
</dbReference>
<protein>
    <submittedName>
        <fullName evidence="4">1-acylglycerone phosphate reductase</fullName>
    </submittedName>
</protein>
<accession>A0A4P6XND3</accession>
<dbReference type="EMBL" id="CP034458">
    <property type="protein sequence ID" value="QBM88125.1"/>
    <property type="molecule type" value="Genomic_DNA"/>
</dbReference>
<dbReference type="GO" id="GO:0000140">
    <property type="term" value="F:acylglycerone-phosphate reductase (NADP+) activity"/>
    <property type="evidence" value="ECO:0007669"/>
    <property type="project" value="TreeGrafter"/>
</dbReference>
<dbReference type="Gene3D" id="3.40.50.720">
    <property type="entry name" value="NAD(P)-binding Rossmann-like Domain"/>
    <property type="match status" value="1"/>
</dbReference>
<reference evidence="5" key="1">
    <citation type="submission" date="2019-03" db="EMBL/GenBank/DDBJ databases">
        <title>Snf2 controls pulcherriminic acid biosynthesis and connects pigmentation and antifungal activity of the yeast Metschnikowia pulcherrima.</title>
        <authorList>
            <person name="Gore-Lloyd D."/>
            <person name="Sumann I."/>
            <person name="Brachmann A.O."/>
            <person name="Schneeberger K."/>
            <person name="Ortiz-Merino R.A."/>
            <person name="Moreno-Beltran M."/>
            <person name="Schlaefli M."/>
            <person name="Kirner P."/>
            <person name="Santos Kron A."/>
            <person name="Wolfe K.H."/>
            <person name="Piel J."/>
            <person name="Ahrens C.H."/>
            <person name="Henk D."/>
            <person name="Freimoser F.M."/>
        </authorList>
    </citation>
    <scope>NUCLEOTIDE SEQUENCE [LARGE SCALE GENOMIC DNA]</scope>
    <source>
        <strain evidence="5">APC 1.2</strain>
    </source>
</reference>
<dbReference type="InterPro" id="IPR036291">
    <property type="entry name" value="NAD(P)-bd_dom_sf"/>
</dbReference>
<evidence type="ECO:0000313" key="5">
    <source>
        <dbReference type="Proteomes" id="UP000292447"/>
    </source>
</evidence>
<dbReference type="GO" id="GO:0005783">
    <property type="term" value="C:endoplasmic reticulum"/>
    <property type="evidence" value="ECO:0007669"/>
    <property type="project" value="TreeGrafter"/>
</dbReference>
<dbReference type="GO" id="GO:0006654">
    <property type="term" value="P:phosphatidic acid biosynthetic process"/>
    <property type="evidence" value="ECO:0007669"/>
    <property type="project" value="TreeGrafter"/>
</dbReference>
<comment type="similarity">
    <text evidence="1">Belongs to the short-chain dehydrogenases/reductases (SDR) family.</text>
</comment>
<proteinExistence type="inferred from homology"/>
<dbReference type="InterPro" id="IPR020904">
    <property type="entry name" value="Sc_DH/Rdtase_CS"/>
</dbReference>
<evidence type="ECO:0000256" key="2">
    <source>
        <dbReference type="ARBA" id="ARBA00022857"/>
    </source>
</evidence>
<dbReference type="PRINTS" id="PR00081">
    <property type="entry name" value="GDHRDH"/>
</dbReference>
<dbReference type="STRING" id="2163413.A0A4P6XND3"/>
<sequence>MARQKVVLVTGASSGIGFATAIEFAKRGYKVYAVARRLEPMAPLKKHGIATVTCDVTLVEDVVKLRDLISLENDGYLDILYNNAGQPCTVSAIDAKDDVVAKCYEVNVFAPIRITREFTALLIKAKGTVGFTGSVAGLIPVPFLSIYSSTKAALHLYAATLRVEFEPFGVTVLNFVTGSVRTSIRDDRELPEDSWFNVPGIEEPLGELRGMSERSKPVPAEQYAYKVVNDFEKEKLGGKLNLYRGGAASLVGHLMWWCPRFLAEKLFVRQLKFTKVFANIRKKYATTDA</sequence>
<dbReference type="SUPFAM" id="SSF51735">
    <property type="entry name" value="NAD(P)-binding Rossmann-fold domains"/>
    <property type="match status" value="1"/>
</dbReference>
<keyword evidence="5" id="KW-1185">Reference proteome</keyword>
<evidence type="ECO:0000256" key="1">
    <source>
        <dbReference type="ARBA" id="ARBA00006484"/>
    </source>
</evidence>
<dbReference type="Proteomes" id="UP000292447">
    <property type="component" value="Chromosome III"/>
</dbReference>
<dbReference type="GO" id="GO:0005811">
    <property type="term" value="C:lipid droplet"/>
    <property type="evidence" value="ECO:0007669"/>
    <property type="project" value="TreeGrafter"/>
</dbReference>
<dbReference type="PANTHER" id="PTHR44169">
    <property type="entry name" value="NADPH-DEPENDENT 1-ACYLDIHYDROXYACETONE PHOSPHATE REDUCTASE"/>
    <property type="match status" value="1"/>
</dbReference>
<dbReference type="PROSITE" id="PS00061">
    <property type="entry name" value="ADH_SHORT"/>
    <property type="match status" value="1"/>
</dbReference>
<keyword evidence="2" id="KW-0521">NADP</keyword>
<dbReference type="GO" id="GO:0004806">
    <property type="term" value="F:triacylglycerol lipase activity"/>
    <property type="evidence" value="ECO:0007669"/>
    <property type="project" value="TreeGrafter"/>
</dbReference>